<evidence type="ECO:0000313" key="2">
    <source>
        <dbReference type="EMBL" id="CAB4529682.1"/>
    </source>
</evidence>
<evidence type="ECO:0000313" key="4">
    <source>
        <dbReference type="EMBL" id="CAB4752545.1"/>
    </source>
</evidence>
<keyword evidence="1" id="KW-1133">Transmembrane helix</keyword>
<protein>
    <submittedName>
        <fullName evidence="5">Unannotated protein</fullName>
    </submittedName>
</protein>
<dbReference type="EMBL" id="CAFBQV010000039">
    <property type="protein sequence ID" value="CAB5061659.1"/>
    <property type="molecule type" value="Genomic_DNA"/>
</dbReference>
<dbReference type="EMBL" id="CAEZZK010000025">
    <property type="protein sequence ID" value="CAB4752545.1"/>
    <property type="molecule type" value="Genomic_DNA"/>
</dbReference>
<evidence type="ECO:0000313" key="7">
    <source>
        <dbReference type="EMBL" id="CAB5061659.1"/>
    </source>
</evidence>
<evidence type="ECO:0000313" key="6">
    <source>
        <dbReference type="EMBL" id="CAB4992023.1"/>
    </source>
</evidence>
<feature type="transmembrane region" description="Helical" evidence="1">
    <location>
        <begin position="40"/>
        <end position="63"/>
    </location>
</feature>
<name>A0A6J6X9W4_9ZZZZ</name>
<keyword evidence="1" id="KW-0812">Transmembrane</keyword>
<evidence type="ECO:0000256" key="1">
    <source>
        <dbReference type="SAM" id="Phobius"/>
    </source>
</evidence>
<feature type="transmembrane region" description="Helical" evidence="1">
    <location>
        <begin position="232"/>
        <end position="252"/>
    </location>
</feature>
<organism evidence="5">
    <name type="scientific">freshwater metagenome</name>
    <dbReference type="NCBI Taxonomy" id="449393"/>
    <lineage>
        <taxon>unclassified sequences</taxon>
        <taxon>metagenomes</taxon>
        <taxon>ecological metagenomes</taxon>
    </lineage>
</organism>
<dbReference type="EMBL" id="CAEZWU010000009">
    <property type="protein sequence ID" value="CAB4658609.1"/>
    <property type="molecule type" value="Genomic_DNA"/>
</dbReference>
<gene>
    <name evidence="2" type="ORF">UFOPK1353_00059</name>
    <name evidence="3" type="ORF">UFOPK2292_00115</name>
    <name evidence="4" type="ORF">UFOPK2855_00229</name>
    <name evidence="5" type="ORF">UFOPK3026_00074</name>
    <name evidence="6" type="ORF">UFOPK4020_00309</name>
    <name evidence="7" type="ORF">UFOPK4345_00381</name>
</gene>
<accession>A0A6J6X9W4</accession>
<dbReference type="AlphaFoldDB" id="A0A6J6X9W4"/>
<keyword evidence="1" id="KW-0472">Membrane</keyword>
<evidence type="ECO:0000313" key="3">
    <source>
        <dbReference type="EMBL" id="CAB4658609.1"/>
    </source>
</evidence>
<sequence length="270" mass="29658">MLSLLAINWEPELRGIVIVAIAAGVLIGGTYLVVGTNLGARLGFLIVLAGLFGWMATMGAIWWTYGIGLKGREPTWQPAEPVTIVREASLLNNAEILELPLTLTGDIANDASKTSAALQSEGWLLLEESDPRRGQAVAASDEIIQREAEELVAGEYLSLAVYDKGGERWPKINESLDFVAFFHKPHFALVEVAPVLPQRTEPGRAPARPVVDTTQPHRYIHMVRDLGSKRQPAIFITIGSSIIFLLLCRILHRRDLNLQQNLNEQSPAKA</sequence>
<dbReference type="EMBL" id="CAFBOV010000040">
    <property type="protein sequence ID" value="CAB4992023.1"/>
    <property type="molecule type" value="Genomic_DNA"/>
</dbReference>
<proteinExistence type="predicted"/>
<feature type="transmembrane region" description="Helical" evidence="1">
    <location>
        <begin position="12"/>
        <end position="34"/>
    </location>
</feature>
<dbReference type="EMBL" id="CAEZSE010000005">
    <property type="protein sequence ID" value="CAB4529682.1"/>
    <property type="molecule type" value="Genomic_DNA"/>
</dbReference>
<evidence type="ECO:0000313" key="5">
    <source>
        <dbReference type="EMBL" id="CAB4793209.1"/>
    </source>
</evidence>
<reference evidence="5" key="1">
    <citation type="submission" date="2020-05" db="EMBL/GenBank/DDBJ databases">
        <authorList>
            <person name="Chiriac C."/>
            <person name="Salcher M."/>
            <person name="Ghai R."/>
            <person name="Kavagutti S V."/>
        </authorList>
    </citation>
    <scope>NUCLEOTIDE SEQUENCE</scope>
</reference>
<dbReference type="EMBL" id="CAFAAP010000005">
    <property type="protein sequence ID" value="CAB4793209.1"/>
    <property type="molecule type" value="Genomic_DNA"/>
</dbReference>